<sequence length="305" mass="35338">MIRKAFILAFLGLVAYGVFVKWMAPKWWSATQNTDQQNVTKAENFIYDDTASYRNVIVGSSLSARIVTDSLQDTYNLAMGGQSIYDGLNILKHREHLPRAVLIETNVFMRKENKVFTNALFSPINYYSKKEIPALRKDKQPIAIFSKIILKGVYFSKDKIKEVLHGGRTSKISISAEIKADNEPGDLSTKMTHDTYIESFKLPRQEDVVDSFNNLKSYVSYMQKKNVVIVFFEMPIDTRIQELPLQKFLRTKFLQTFPKSNYKYIPLPNWKHCNTFDGLHLTREDAIKYTAYLKGEIKKNHCLNY</sequence>
<name>A0A4Y8SI26_9SPHI</name>
<proteinExistence type="predicted"/>
<evidence type="ECO:0000313" key="2">
    <source>
        <dbReference type="Proteomes" id="UP000297540"/>
    </source>
</evidence>
<dbReference type="SUPFAM" id="SSF52266">
    <property type="entry name" value="SGNH hydrolase"/>
    <property type="match status" value="1"/>
</dbReference>
<comment type="caution">
    <text evidence="1">The sequence shown here is derived from an EMBL/GenBank/DDBJ whole genome shotgun (WGS) entry which is preliminary data.</text>
</comment>
<dbReference type="AlphaFoldDB" id="A0A4Y8SI26"/>
<dbReference type="Proteomes" id="UP000297540">
    <property type="component" value="Unassembled WGS sequence"/>
</dbReference>
<reference evidence="1 2" key="1">
    <citation type="journal article" date="2017" name="Int. J. Syst. Evol. Microbiol.">
        <title>Mucilaginibacterpsychrotolerans sp. nov., isolated from peatlands.</title>
        <authorList>
            <person name="Deng Y."/>
            <person name="Shen L."/>
            <person name="Xu B."/>
            <person name="Liu Y."/>
            <person name="Gu Z."/>
            <person name="Liu H."/>
            <person name="Zhou Y."/>
        </authorList>
    </citation>
    <scope>NUCLEOTIDE SEQUENCE [LARGE SCALE GENOMIC DNA]</scope>
    <source>
        <strain evidence="1 2">NH7-4</strain>
    </source>
</reference>
<accession>A0A4Y8SI26</accession>
<dbReference type="RefSeq" id="WP_133228399.1">
    <property type="nucleotide sequence ID" value="NZ_SOZE01000005.1"/>
</dbReference>
<dbReference type="OrthoDB" id="653624at2"/>
<dbReference type="EMBL" id="SOZE01000005">
    <property type="protein sequence ID" value="TFF38753.1"/>
    <property type="molecule type" value="Genomic_DNA"/>
</dbReference>
<organism evidence="1 2">
    <name type="scientific">Mucilaginibacter psychrotolerans</name>
    <dbReference type="NCBI Taxonomy" id="1524096"/>
    <lineage>
        <taxon>Bacteria</taxon>
        <taxon>Pseudomonadati</taxon>
        <taxon>Bacteroidota</taxon>
        <taxon>Sphingobacteriia</taxon>
        <taxon>Sphingobacteriales</taxon>
        <taxon>Sphingobacteriaceae</taxon>
        <taxon>Mucilaginibacter</taxon>
    </lineage>
</organism>
<protein>
    <submittedName>
        <fullName evidence="1">Uncharacterized protein</fullName>
    </submittedName>
</protein>
<evidence type="ECO:0000313" key="1">
    <source>
        <dbReference type="EMBL" id="TFF38753.1"/>
    </source>
</evidence>
<keyword evidence="2" id="KW-1185">Reference proteome</keyword>
<gene>
    <name evidence="1" type="ORF">E2R66_07035</name>
</gene>